<dbReference type="OrthoDB" id="343875at2759"/>
<evidence type="ECO:0000313" key="5">
    <source>
        <dbReference type="Proteomes" id="UP000799436"/>
    </source>
</evidence>
<dbReference type="Pfam" id="PF13432">
    <property type="entry name" value="TPR_16"/>
    <property type="match status" value="1"/>
</dbReference>
<dbReference type="AlphaFoldDB" id="A0A6G1L6L7"/>
<dbReference type="Proteomes" id="UP000799436">
    <property type="component" value="Unassembled WGS sequence"/>
</dbReference>
<dbReference type="SUPFAM" id="SSF48452">
    <property type="entry name" value="TPR-like"/>
    <property type="match status" value="3"/>
</dbReference>
<dbReference type="InterPro" id="IPR019734">
    <property type="entry name" value="TPR_rpt"/>
</dbReference>
<feature type="compositionally biased region" description="Basic residues" evidence="3">
    <location>
        <begin position="1043"/>
        <end position="1059"/>
    </location>
</feature>
<dbReference type="InterPro" id="IPR031101">
    <property type="entry name" value="Ctr9"/>
</dbReference>
<feature type="region of interest" description="Disordered" evidence="3">
    <location>
        <begin position="953"/>
        <end position="1210"/>
    </location>
</feature>
<reference evidence="4" key="1">
    <citation type="journal article" date="2020" name="Stud. Mycol.">
        <title>101 Dothideomycetes genomes: a test case for predicting lifestyles and emergence of pathogens.</title>
        <authorList>
            <person name="Haridas S."/>
            <person name="Albert R."/>
            <person name="Binder M."/>
            <person name="Bloem J."/>
            <person name="Labutti K."/>
            <person name="Salamov A."/>
            <person name="Andreopoulos B."/>
            <person name="Baker S."/>
            <person name="Barry K."/>
            <person name="Bills G."/>
            <person name="Bluhm B."/>
            <person name="Cannon C."/>
            <person name="Castanera R."/>
            <person name="Culley D."/>
            <person name="Daum C."/>
            <person name="Ezra D."/>
            <person name="Gonzalez J."/>
            <person name="Henrissat B."/>
            <person name="Kuo A."/>
            <person name="Liang C."/>
            <person name="Lipzen A."/>
            <person name="Lutzoni F."/>
            <person name="Magnuson J."/>
            <person name="Mondo S."/>
            <person name="Nolan M."/>
            <person name="Ohm R."/>
            <person name="Pangilinan J."/>
            <person name="Park H.-J."/>
            <person name="Ramirez L."/>
            <person name="Alfaro M."/>
            <person name="Sun H."/>
            <person name="Tritt A."/>
            <person name="Yoshinaga Y."/>
            <person name="Zwiers L.-H."/>
            <person name="Turgeon B."/>
            <person name="Goodwin S."/>
            <person name="Spatafora J."/>
            <person name="Crous P."/>
            <person name="Grigoriev I."/>
        </authorList>
    </citation>
    <scope>NUCLEOTIDE SEQUENCE</scope>
    <source>
        <strain evidence="4">CBS 116005</strain>
    </source>
</reference>
<evidence type="ECO:0000256" key="1">
    <source>
        <dbReference type="ARBA" id="ARBA00022737"/>
    </source>
</evidence>
<dbReference type="PANTHER" id="PTHR14027">
    <property type="entry name" value="RNA POLYMERASE-ASSOCIATED PROTEIN CTR9"/>
    <property type="match status" value="1"/>
</dbReference>
<dbReference type="Pfam" id="PF13174">
    <property type="entry name" value="TPR_6"/>
    <property type="match status" value="1"/>
</dbReference>
<keyword evidence="1" id="KW-0677">Repeat</keyword>
<evidence type="ECO:0000256" key="2">
    <source>
        <dbReference type="ARBA" id="ARBA00022803"/>
    </source>
</evidence>
<evidence type="ECO:0000313" key="4">
    <source>
        <dbReference type="EMBL" id="KAF2768495.1"/>
    </source>
</evidence>
<feature type="compositionally biased region" description="Acidic residues" evidence="3">
    <location>
        <begin position="1156"/>
        <end position="1167"/>
    </location>
</feature>
<dbReference type="GO" id="GO:0006368">
    <property type="term" value="P:transcription elongation by RNA polymerase II"/>
    <property type="evidence" value="ECO:0007669"/>
    <property type="project" value="TreeGrafter"/>
</dbReference>
<dbReference type="EMBL" id="ML995844">
    <property type="protein sequence ID" value="KAF2768495.1"/>
    <property type="molecule type" value="Genomic_DNA"/>
</dbReference>
<dbReference type="Gene3D" id="1.25.40.10">
    <property type="entry name" value="Tetratricopeptide repeat domain"/>
    <property type="match status" value="3"/>
</dbReference>
<keyword evidence="5" id="KW-1185">Reference proteome</keyword>
<name>A0A6G1L6L7_9PEZI</name>
<dbReference type="GO" id="GO:0016593">
    <property type="term" value="C:Cdc73/Paf1 complex"/>
    <property type="evidence" value="ECO:0007669"/>
    <property type="project" value="TreeGrafter"/>
</dbReference>
<gene>
    <name evidence="4" type="ORF">EJ03DRAFT_328337</name>
</gene>
<feature type="compositionally biased region" description="Acidic residues" evidence="3">
    <location>
        <begin position="1126"/>
        <end position="1136"/>
    </location>
</feature>
<feature type="compositionally biased region" description="Basic and acidic residues" evidence="3">
    <location>
        <begin position="959"/>
        <end position="1032"/>
    </location>
</feature>
<protein>
    <submittedName>
        <fullName evidence="4">TPR-like protein</fullName>
    </submittedName>
</protein>
<dbReference type="GO" id="GO:0006355">
    <property type="term" value="P:regulation of DNA-templated transcription"/>
    <property type="evidence" value="ECO:0007669"/>
    <property type="project" value="InterPro"/>
</dbReference>
<proteinExistence type="predicted"/>
<dbReference type="GO" id="GO:0000993">
    <property type="term" value="F:RNA polymerase II complex binding"/>
    <property type="evidence" value="ECO:0007669"/>
    <property type="project" value="TreeGrafter"/>
</dbReference>
<dbReference type="SMART" id="SM00028">
    <property type="entry name" value="TPR"/>
    <property type="match status" value="8"/>
</dbReference>
<accession>A0A6G1L6L7</accession>
<organism evidence="4 5">
    <name type="scientific">Teratosphaeria nubilosa</name>
    <dbReference type="NCBI Taxonomy" id="161662"/>
    <lineage>
        <taxon>Eukaryota</taxon>
        <taxon>Fungi</taxon>
        <taxon>Dikarya</taxon>
        <taxon>Ascomycota</taxon>
        <taxon>Pezizomycotina</taxon>
        <taxon>Dothideomycetes</taxon>
        <taxon>Dothideomycetidae</taxon>
        <taxon>Mycosphaerellales</taxon>
        <taxon>Teratosphaeriaceae</taxon>
        <taxon>Teratosphaeria</taxon>
    </lineage>
</organism>
<feature type="compositionally biased region" description="Basic and acidic residues" evidence="3">
    <location>
        <begin position="1146"/>
        <end position="1155"/>
    </location>
</feature>
<keyword evidence="2" id="KW-0802">TPR repeat</keyword>
<sequence length="1210" mass="136113">MAATQNGHVNGINGHYEHNYDRFSEVPLQIDIPVRGEDGDEVVEFTLEELQDDIDELCGLLESENAAKNYWITIALAYAKQNKVNIAIELLQRALGAQNARPGKPEDKLSIMVCLCWMFLWKCRHAPRVKPTQQTEDDRTKDYFLHQATSILNDASRISPSHPPLNLARGTLYLLRASLQPYKAGNEHSERAETLKQAAKCFDAAYKTSGAKNVMAMLGKARAQFSLGRFAEALALYQQTLEKAPDMLDPDPRIGIGCCLWQLGYKSHAKSAWQRSLELNENSKIAHVLLGLCYLDESGQYPTTDPEFAKLYKKAMTEHTQTAFKLDAMHAMTCAVFGSYFVLRKAWPNVERLARRAIEQTDVNAVASDGWYLLARKEHYEGDMAKAADYYAKADQARGGDERGHLPAKFGAAQLKTLMKDFDGAKFRLEKMISNAGQNQKNLEAMTLLGILYAEDVFANQAAGGKEDKSAEHKKAIGLLEGVRIAWKDPKRKASPDSAVLLNLARLYEQEAPDRALACLQQVEKMEIGEIADDDERLPDEMGDAQEEERAKRELLSPQLLNNIGCFHFQASQYTQAREDFQTALNSCVKMGERDEAVDTDALVTSVSYNLARTYEAEGLNDEAKKVYQGLLERHPDFIDANSRLAYISLNIEPEAGAKAVKELLDSDPGNLEVRALYGWYLNKHKKRTNQLNEDQEQRHYKHTLQNYDKHDLYSLTGMGNLHLQVAREMRRETDQDKERRSKTYMRAVEFFDKVLTLDPKNAFAAQGLGIAMVEDKRDTAAGIQVFSKVRESLKGASASVHINLGHVFAETRQWSRSIENYEIALAKSIKDTGKADAQILACLGRVWLMRGRQEKKLEAYKTALDMSKQALELAKDNISFRFNVAFVQIQLATLLAGLSEAQRTLLDVEEVSAGLEAAIDAFSEIAKNPNAPFPRGDLEARANMGRNTMRKQLSASLEKQREYETKNASRIAEAKRKREEEIARREEEKRKAAAEADEQRRRIAEERERIAQEDRELIRRRMEEEKAREEAEYTTDLETGERKKREKKPKEKRQKRKKKGDESDSDGLGLDSDVDGGTKKGRKSRATSTPATGDDEDAPRRKKKRKLERKGQATKTNAKYKSSEMVEDSSEDDGDGVAAPNGGVRDGETPGARDEDQEMVDEVEEEAVAKPSQRKRGNRVVDDEDEDEEEGAAGERATAPAVGGEEDEE</sequence>
<dbReference type="InterPro" id="IPR011990">
    <property type="entry name" value="TPR-like_helical_dom_sf"/>
</dbReference>
<feature type="compositionally biased region" description="Acidic residues" evidence="3">
    <location>
        <begin position="1183"/>
        <end position="1193"/>
    </location>
</feature>
<evidence type="ECO:0000256" key="3">
    <source>
        <dbReference type="SAM" id="MobiDB-lite"/>
    </source>
</evidence>
<dbReference type="PANTHER" id="PTHR14027:SF2">
    <property type="entry name" value="RNA POLYMERASE-ASSOCIATED PROTEIN CTR9 HOMOLOG"/>
    <property type="match status" value="1"/>
</dbReference>